<dbReference type="InterPro" id="IPR055405">
    <property type="entry name" value="ARM_KNTC1_3rd"/>
</dbReference>
<feature type="domain" description="RZZ complex subunit KNTC1/ROD C-terminal" evidence="1">
    <location>
        <begin position="1448"/>
        <end position="1828"/>
    </location>
</feature>
<dbReference type="GO" id="GO:0007094">
    <property type="term" value="P:mitotic spindle assembly checkpoint signaling"/>
    <property type="evidence" value="ECO:0007669"/>
    <property type="project" value="TreeGrafter"/>
</dbReference>
<reference evidence="4" key="1">
    <citation type="submission" date="2013-12" db="EMBL/GenBank/DDBJ databases">
        <title>The Genome Sequence of Aphanomyces astaci APO3.</title>
        <authorList>
            <consortium name="The Broad Institute Genomics Platform"/>
            <person name="Russ C."/>
            <person name="Tyler B."/>
            <person name="van West P."/>
            <person name="Dieguez-Uribeondo J."/>
            <person name="Young S.K."/>
            <person name="Zeng Q."/>
            <person name="Gargeya S."/>
            <person name="Fitzgerald M."/>
            <person name="Abouelleil A."/>
            <person name="Alvarado L."/>
            <person name="Chapman S.B."/>
            <person name="Gainer-Dewar J."/>
            <person name="Goldberg J."/>
            <person name="Griggs A."/>
            <person name="Gujja S."/>
            <person name="Hansen M."/>
            <person name="Howarth C."/>
            <person name="Imamovic A."/>
            <person name="Ireland A."/>
            <person name="Larimer J."/>
            <person name="McCowan C."/>
            <person name="Murphy C."/>
            <person name="Pearson M."/>
            <person name="Poon T.W."/>
            <person name="Priest M."/>
            <person name="Roberts A."/>
            <person name="Saif S."/>
            <person name="Shea T."/>
            <person name="Sykes S."/>
            <person name="Wortman J."/>
            <person name="Nusbaum C."/>
            <person name="Birren B."/>
        </authorList>
    </citation>
    <scope>NUCLEOTIDE SEQUENCE [LARGE SCALE GENOMIC DNA]</scope>
    <source>
        <strain evidence="4">APO3</strain>
    </source>
</reference>
<dbReference type="InterPro" id="IPR055404">
    <property type="entry name" value="ARM_KNTC1_2nd"/>
</dbReference>
<dbReference type="PANTHER" id="PTHR15688">
    <property type="entry name" value="KINETOCHORE-ASSOCIATED PROTEIN 1"/>
    <property type="match status" value="1"/>
</dbReference>
<evidence type="ECO:0000259" key="2">
    <source>
        <dbReference type="Pfam" id="PF24515"/>
    </source>
</evidence>
<feature type="domain" description="KNTC1 third ARM-repeats" evidence="2">
    <location>
        <begin position="1165"/>
        <end position="1344"/>
    </location>
</feature>
<evidence type="ECO:0000313" key="4">
    <source>
        <dbReference type="EMBL" id="ETV86499.1"/>
    </source>
</evidence>
<dbReference type="InterPro" id="IPR052802">
    <property type="entry name" value="KNTC1"/>
</dbReference>
<protein>
    <submittedName>
        <fullName evidence="4">Uncharacterized protein</fullName>
    </submittedName>
</protein>
<feature type="domain" description="KNTC1 second ARM-repeats" evidence="3">
    <location>
        <begin position="678"/>
        <end position="796"/>
    </location>
</feature>
<evidence type="ECO:0000259" key="3">
    <source>
        <dbReference type="Pfam" id="PF24516"/>
    </source>
</evidence>
<dbReference type="GO" id="GO:1990423">
    <property type="term" value="C:RZZ complex"/>
    <property type="evidence" value="ECO:0007669"/>
    <property type="project" value="TreeGrafter"/>
</dbReference>
<proteinExistence type="predicted"/>
<gene>
    <name evidence="4" type="ORF">H257_01679</name>
</gene>
<dbReference type="Pfam" id="PF24516">
    <property type="entry name" value="ARM_KNTC1_2nd"/>
    <property type="match status" value="1"/>
</dbReference>
<dbReference type="RefSeq" id="XP_009823298.1">
    <property type="nucleotide sequence ID" value="XM_009824996.1"/>
</dbReference>
<dbReference type="EMBL" id="KI913116">
    <property type="protein sequence ID" value="ETV86499.1"/>
    <property type="molecule type" value="Genomic_DNA"/>
</dbReference>
<dbReference type="Pfam" id="PF24515">
    <property type="entry name" value="ARM_KNTC1_3rd"/>
    <property type="match status" value="1"/>
</dbReference>
<dbReference type="InterPro" id="IPR019527">
    <property type="entry name" value="RZZ-complex_KNTC1/ROD_C"/>
</dbReference>
<dbReference type="GO" id="GO:0031267">
    <property type="term" value="F:small GTPase binding"/>
    <property type="evidence" value="ECO:0007669"/>
    <property type="project" value="TreeGrafter"/>
</dbReference>
<organism evidence="4">
    <name type="scientific">Aphanomyces astaci</name>
    <name type="common">Crayfish plague agent</name>
    <dbReference type="NCBI Taxonomy" id="112090"/>
    <lineage>
        <taxon>Eukaryota</taxon>
        <taxon>Sar</taxon>
        <taxon>Stramenopiles</taxon>
        <taxon>Oomycota</taxon>
        <taxon>Saprolegniomycetes</taxon>
        <taxon>Saprolegniales</taxon>
        <taxon>Verrucalvaceae</taxon>
        <taxon>Aphanomyces</taxon>
    </lineage>
</organism>
<dbReference type="Pfam" id="PF10493">
    <property type="entry name" value="Rod_C"/>
    <property type="match status" value="1"/>
</dbReference>
<dbReference type="GO" id="GO:0005828">
    <property type="term" value="C:kinetochore microtubule"/>
    <property type="evidence" value="ECO:0007669"/>
    <property type="project" value="TreeGrafter"/>
</dbReference>
<dbReference type="GO" id="GO:0000070">
    <property type="term" value="P:mitotic sister chromatid segregation"/>
    <property type="evidence" value="ECO:0007669"/>
    <property type="project" value="TreeGrafter"/>
</dbReference>
<dbReference type="VEuPathDB" id="FungiDB:H257_01679"/>
<evidence type="ECO:0000259" key="1">
    <source>
        <dbReference type="Pfam" id="PF10493"/>
    </source>
</evidence>
<dbReference type="STRING" id="112090.W4H5F3"/>
<dbReference type="GO" id="GO:1903394">
    <property type="term" value="P:protein localization to kinetochore involved in kinetochore assembly"/>
    <property type="evidence" value="ECO:0007669"/>
    <property type="project" value="TreeGrafter"/>
</dbReference>
<dbReference type="PANTHER" id="PTHR15688:SF1">
    <property type="entry name" value="KINETOCHORE-ASSOCIATED PROTEIN 1"/>
    <property type="match status" value="1"/>
</dbReference>
<name>W4H5F3_APHAT</name>
<accession>W4H5F3</accession>
<dbReference type="GeneID" id="20803675"/>
<sequence length="1991" mass="224133">MDMSVENCFFFPQAPARVVFSIGSHDTAVESLSLALHPGAMPSAHANVASISVISHLGTELELQGHVDGSLHLLHYQDRRVLLRYDLSKNTDPITQVSLHVAESRLEIVVLLRSGKLLSVEGLCVDDVLLQSPPVPMSTLFSKVRLRVGAVGPCRNDQPSLMQIRRTATSTDIIVGNHGQSCISRWISQTSTNPDEKALHTFTEQAIVSHSAFPLLQQLHVGNSGDVVVAVSRHSIAWWDASSSMEFLYEHSVSPQVIQSSACFAHDPWKVAISTTPGPQSSCTFVDVSIVSVTFKGPRELVATVSIKTCGSFPYMSAFLFSDGVDGLVVGAFTRRNAAIFRINVGPDHDLPCPSTAAAADGFHATTLSTTAALDDLFQRAQQDHVHLSSISRDEFQTTLWAALDANPDLVTPCLAQTFLQTKYLDWLMQDLSEWTPDDAAVSAQHARWISFQLMSNSTEFSAPLWHEFRTANLVTILHLLLSQGAMGRLQILWRRHVCLQLVDAFSVQLLPLDVPAATVTHWIRHEVLPVHQYFNVPVDKLALGIVERAKVMATEGDIEGALLWTTVVCPQLLPPERLWKQSKAHEHDPARQVHIQLQQLVYLGKQFDFYVSFQALQSASVPGLAMAMLDRVQVADMLPTELANHVEPFLAITSKSALDDILVDYVMEKAAEIPFDEARCCILLDKIVSMEKRAKSALAVLQSIPLPYQRSMLDLAVHAASWPSAYQMELQEQLRLMQLEELFGKYGLKYDIHDVWLPARFCRYLCTQVDNPDAFPDALNLAQASHQLRRERVVVQYMENFLLAPPTHDGTRHPSQLLESIEVLAAPLKWTVAVEVVQFGLLYLDTIPHMGQALLSFVSSLLAQSPSHRGFERVVNTTLQLALRQVHQLRTLYDVPLSMEAFQARSQHPQILLPLLQPWLDALRHQPAPSLKRKRHIPTVAVVVSRHMTIEGTNALTRTQQCSLLLGMPTGEFRAFLGVQAASIGDVDQALRFARNTNATAMKQVAVALLKYMVVSSQISHRRLRLARDLLVNCVTHESCTATMDQDVTLLKQVALLCSIHDHTTDQSDARDELFQTYLPWRIYEHWYREAAVTLKSSVLPLAMTYAMSQQHPAATTESIALSAKQLISYLVDVQAPQLALSVLLSAPVIPDDAVEVLAQQQDQMLSHILYAHHIDRDLALGYMLSMDQQTAFSALNKRLVRENVYNDFARLQQLAQLGSQVARTWQQIGFLHICTELEINSKWWHHLNLLGITCDHKAFRSDRRDHKAIQDVVPLLLDATSLDLYCALEFTRQYNIPDSVPCLLYVKALLLTSSDYKSQIVGVLEDVHEHELIPLLLSVLPKLSGTDYDRLLFVFNLLQKSAYTEQDEVQNRVQVLHFLQHYTPQLCFHAIMSDPWSVLASQLTATTVGQLVSLCTPLDIDADEMYMRLIKNMIQGDPSSLSFDSFRGILSKFSQVDHKITTAEWLSKKIPRSSFAISAVQFALDMSQQPNHPKTQRLQQTLVQLQTTECWNAMSQEFDGAALPEPQDSPKKLIELVYFKYGQQAWTTQTSVVHDTALKIATLNDADLATIQHEIRWKWLSARHTKPPTQQTVWNYLTDDDEDARLGRLLYISWTGDPNVLHELVKYACDPVPRAGLTYRVKYRALQIVQQIADTFQLETETLIPDSMAVPLSELKQSCRLLVMFEELQHPHSLASFVKSDKESLVRGLWREHYHDPAVVILISELMVSYAIANDSLWHRVLQQMVSLSMFPTLFHLLRPLIRQFPSVDLTPFFEQTIRWPLQHMDKDIVPANVECILEEIVFLIQQCPFIQSLNVVDIVQLLHTMSTQFEMFSQYAVQSAFGIPQVAARTALLCHLCDTNHAYVVPIFEYLANLSPLDVVDADFFASYIVSHPQAQQTLVQSVYGQRYCEWIARRPDTSAMDHALAFLLEHRRFDDANDLIARHFRQFPHKQQHGDAPTIVQCYLGQTTSPVLARFQNGASLDDQGGL</sequence>
<dbReference type="OrthoDB" id="78320at2759"/>
<dbReference type="GO" id="GO:0005737">
    <property type="term" value="C:cytoplasm"/>
    <property type="evidence" value="ECO:0007669"/>
    <property type="project" value="TreeGrafter"/>
</dbReference>